<feature type="region of interest" description="Disordered" evidence="1">
    <location>
        <begin position="1"/>
        <end position="54"/>
    </location>
</feature>
<evidence type="ECO:0000313" key="3">
    <source>
        <dbReference type="Proteomes" id="UP000007800"/>
    </source>
</evidence>
<feature type="compositionally biased region" description="Polar residues" evidence="1">
    <location>
        <begin position="44"/>
        <end position="54"/>
    </location>
</feature>
<sequence length="54" mass="5766">VPNDFRTVGKSISSPGVSDDDEEYPRTVPSSVGTAKSGKPRKISSVSTRTSPDW</sequence>
<dbReference type="OrthoDB" id="422827at2759"/>
<dbReference type="InParanoid" id="C5LZH7"/>
<accession>C5LZH7</accession>
<gene>
    <name evidence="2" type="ORF">Pmar_PMAR011200</name>
</gene>
<organism evidence="3">
    <name type="scientific">Perkinsus marinus (strain ATCC 50983 / TXsc)</name>
    <dbReference type="NCBI Taxonomy" id="423536"/>
    <lineage>
        <taxon>Eukaryota</taxon>
        <taxon>Sar</taxon>
        <taxon>Alveolata</taxon>
        <taxon>Perkinsozoa</taxon>
        <taxon>Perkinsea</taxon>
        <taxon>Perkinsida</taxon>
        <taxon>Perkinsidae</taxon>
        <taxon>Perkinsus</taxon>
    </lineage>
</organism>
<dbReference type="GeneID" id="9037602"/>
<protein>
    <submittedName>
        <fullName evidence="2">Uncharacterized protein</fullName>
    </submittedName>
</protein>
<dbReference type="EMBL" id="GG686869">
    <property type="protein sequence ID" value="EEQ97865.1"/>
    <property type="molecule type" value="Genomic_DNA"/>
</dbReference>
<dbReference type="Proteomes" id="UP000007800">
    <property type="component" value="Unassembled WGS sequence"/>
</dbReference>
<proteinExistence type="predicted"/>
<keyword evidence="3" id="KW-1185">Reference proteome</keyword>
<dbReference type="RefSeq" id="XP_002765148.1">
    <property type="nucleotide sequence ID" value="XM_002765102.1"/>
</dbReference>
<name>C5LZH7_PERM5</name>
<feature type="non-terminal residue" evidence="2">
    <location>
        <position position="54"/>
    </location>
</feature>
<evidence type="ECO:0000256" key="1">
    <source>
        <dbReference type="SAM" id="MobiDB-lite"/>
    </source>
</evidence>
<reference evidence="2 3" key="1">
    <citation type="submission" date="2008-07" db="EMBL/GenBank/DDBJ databases">
        <authorList>
            <person name="El-Sayed N."/>
            <person name="Caler E."/>
            <person name="Inman J."/>
            <person name="Amedeo P."/>
            <person name="Hass B."/>
            <person name="Wortman J."/>
        </authorList>
    </citation>
    <scope>NUCLEOTIDE SEQUENCE [LARGE SCALE GENOMIC DNA]</scope>
    <source>
        <strain evidence="3">ATCC 50983 / TXsc</strain>
    </source>
</reference>
<evidence type="ECO:0000313" key="2">
    <source>
        <dbReference type="EMBL" id="EEQ97865.1"/>
    </source>
</evidence>
<dbReference type="AlphaFoldDB" id="C5LZH7"/>
<feature type="non-terminal residue" evidence="2">
    <location>
        <position position="1"/>
    </location>
</feature>